<evidence type="ECO:0000259" key="3">
    <source>
        <dbReference type="Pfam" id="PF13427"/>
    </source>
</evidence>
<keyword evidence="1" id="KW-0808">Transferase</keyword>
<comment type="caution">
    <text evidence="4">The sequence shown here is derived from an EMBL/GenBank/DDBJ whole genome shotgun (WGS) entry which is preliminary data.</text>
</comment>
<dbReference type="RefSeq" id="WP_344642689.1">
    <property type="nucleotide sequence ID" value="NZ_BAAASS010000002.1"/>
</dbReference>
<feature type="domain" description="Adenylyltransferase AadA C-terminal" evidence="3">
    <location>
        <begin position="151"/>
        <end position="250"/>
    </location>
</feature>
<name>A0ABW0DB47_STRFI</name>
<protein>
    <submittedName>
        <fullName evidence="4">Aminoglycoside adenylyltransferase domain-containing protein</fullName>
    </submittedName>
</protein>
<dbReference type="CDD" id="cd05403">
    <property type="entry name" value="NT_KNTase_like"/>
    <property type="match status" value="1"/>
</dbReference>
<organism evidence="4 5">
    <name type="scientific">Streptomyces fimbriatus</name>
    <dbReference type="NCBI Taxonomy" id="68197"/>
    <lineage>
        <taxon>Bacteria</taxon>
        <taxon>Bacillati</taxon>
        <taxon>Actinomycetota</taxon>
        <taxon>Actinomycetes</taxon>
        <taxon>Kitasatosporales</taxon>
        <taxon>Streptomycetaceae</taxon>
        <taxon>Streptomyces</taxon>
    </lineage>
</organism>
<reference evidence="5" key="1">
    <citation type="journal article" date="2019" name="Int. J. Syst. Evol. Microbiol.">
        <title>The Global Catalogue of Microorganisms (GCM) 10K type strain sequencing project: providing services to taxonomists for standard genome sequencing and annotation.</title>
        <authorList>
            <consortium name="The Broad Institute Genomics Platform"/>
            <consortium name="The Broad Institute Genome Sequencing Center for Infectious Disease"/>
            <person name="Wu L."/>
            <person name="Ma J."/>
        </authorList>
    </citation>
    <scope>NUCLEOTIDE SEQUENCE [LARGE SCALE GENOMIC DNA]</scope>
    <source>
        <strain evidence="5">CCM 8479</strain>
    </source>
</reference>
<sequence length="265" mass="28908">MDELIAPLLEHLDRENPGDVVGVYLYGSASTSGLRPDSDIDLLMLTRRSLTAPERAALVSLLSGVSGWRGHAGRFPDAAHRRPIELTGIVIDDIRPLTDTPRRDFQYGEWLREELTHGHLPQPTGDPDAVVLLATAHSACRVLRGPAFGDVVPSVPSELLRNAVLAVVPDVLDEIEGDERNTLLTLARILVTLDTGRIVSKDAAAETIAQTLTTTDRDLLERARADYLGTITADWTRQTSRVTALAHTLAGRARQHSPETCPGRR</sequence>
<evidence type="ECO:0000259" key="2">
    <source>
        <dbReference type="Pfam" id="PF01909"/>
    </source>
</evidence>
<accession>A0ABW0DB47</accession>
<dbReference type="GO" id="GO:0016779">
    <property type="term" value="F:nucleotidyltransferase activity"/>
    <property type="evidence" value="ECO:0007669"/>
    <property type="project" value="UniProtKB-KW"/>
</dbReference>
<evidence type="ECO:0000256" key="1">
    <source>
        <dbReference type="ARBA" id="ARBA00022679"/>
    </source>
</evidence>
<dbReference type="InterPro" id="IPR002934">
    <property type="entry name" value="Polymerase_NTP_transf_dom"/>
</dbReference>
<evidence type="ECO:0000313" key="5">
    <source>
        <dbReference type="Proteomes" id="UP001596156"/>
    </source>
</evidence>
<evidence type="ECO:0000313" key="4">
    <source>
        <dbReference type="EMBL" id="MFC5226465.1"/>
    </source>
</evidence>
<dbReference type="Pfam" id="PF01909">
    <property type="entry name" value="NTP_transf_2"/>
    <property type="match status" value="1"/>
</dbReference>
<dbReference type="SUPFAM" id="SSF81301">
    <property type="entry name" value="Nucleotidyltransferase"/>
    <property type="match status" value="1"/>
</dbReference>
<dbReference type="InterPro" id="IPR025184">
    <property type="entry name" value="AadA_C"/>
</dbReference>
<dbReference type="InterPro" id="IPR043519">
    <property type="entry name" value="NT_sf"/>
</dbReference>
<feature type="domain" description="Polymerase nucleotidyl transferase" evidence="2">
    <location>
        <begin position="9"/>
        <end position="50"/>
    </location>
</feature>
<dbReference type="EMBL" id="JBHSKL010000019">
    <property type="protein sequence ID" value="MFC5226465.1"/>
    <property type="molecule type" value="Genomic_DNA"/>
</dbReference>
<dbReference type="Proteomes" id="UP001596156">
    <property type="component" value="Unassembled WGS sequence"/>
</dbReference>
<dbReference type="Pfam" id="PF13427">
    <property type="entry name" value="AadA_C"/>
    <property type="match status" value="1"/>
</dbReference>
<dbReference type="Gene3D" id="3.30.460.10">
    <property type="entry name" value="Beta Polymerase, domain 2"/>
    <property type="match status" value="1"/>
</dbReference>
<gene>
    <name evidence="4" type="ORF">ACFPN6_18035</name>
</gene>
<keyword evidence="5" id="KW-1185">Reference proteome</keyword>
<proteinExistence type="predicted"/>
<keyword evidence="4" id="KW-0548">Nucleotidyltransferase</keyword>